<keyword evidence="3" id="KW-1185">Reference proteome</keyword>
<feature type="region of interest" description="Disordered" evidence="1">
    <location>
        <begin position="1"/>
        <end position="44"/>
    </location>
</feature>
<sequence length="107" mass="12148">MDYEVVKESKDRAEGSKTRAEGSSKRAGEDLQQEFAKKQKMDDDKEKEELKQYFEIVPDDGYDASLDTVYWMEIVFLQNVDQSILYGVSADVDTTYSSKSGDGLDLV</sequence>
<proteinExistence type="predicted"/>
<evidence type="ECO:0000256" key="1">
    <source>
        <dbReference type="SAM" id="MobiDB-lite"/>
    </source>
</evidence>
<organism evidence="2 3">
    <name type="scientific">Tanacetum coccineum</name>
    <dbReference type="NCBI Taxonomy" id="301880"/>
    <lineage>
        <taxon>Eukaryota</taxon>
        <taxon>Viridiplantae</taxon>
        <taxon>Streptophyta</taxon>
        <taxon>Embryophyta</taxon>
        <taxon>Tracheophyta</taxon>
        <taxon>Spermatophyta</taxon>
        <taxon>Magnoliopsida</taxon>
        <taxon>eudicotyledons</taxon>
        <taxon>Gunneridae</taxon>
        <taxon>Pentapetalae</taxon>
        <taxon>asterids</taxon>
        <taxon>campanulids</taxon>
        <taxon>Asterales</taxon>
        <taxon>Asteraceae</taxon>
        <taxon>Asteroideae</taxon>
        <taxon>Anthemideae</taxon>
        <taxon>Anthemidinae</taxon>
        <taxon>Tanacetum</taxon>
    </lineage>
</organism>
<dbReference type="EMBL" id="BQNB010011731">
    <property type="protein sequence ID" value="GJS94433.1"/>
    <property type="molecule type" value="Genomic_DNA"/>
</dbReference>
<reference evidence="2" key="2">
    <citation type="submission" date="2022-01" db="EMBL/GenBank/DDBJ databases">
        <authorList>
            <person name="Yamashiro T."/>
            <person name="Shiraishi A."/>
            <person name="Satake H."/>
            <person name="Nakayama K."/>
        </authorList>
    </citation>
    <scope>NUCLEOTIDE SEQUENCE</scope>
</reference>
<evidence type="ECO:0000313" key="3">
    <source>
        <dbReference type="Proteomes" id="UP001151760"/>
    </source>
</evidence>
<evidence type="ECO:0000313" key="2">
    <source>
        <dbReference type="EMBL" id="GJS94433.1"/>
    </source>
</evidence>
<name>A0ABQ5A080_9ASTR</name>
<accession>A0ABQ5A080</accession>
<protein>
    <submittedName>
        <fullName evidence="2">Uncharacterized protein</fullName>
    </submittedName>
</protein>
<reference evidence="2" key="1">
    <citation type="journal article" date="2022" name="Int. J. Mol. Sci.">
        <title>Draft Genome of Tanacetum Coccineum: Genomic Comparison of Closely Related Tanacetum-Family Plants.</title>
        <authorList>
            <person name="Yamashiro T."/>
            <person name="Shiraishi A."/>
            <person name="Nakayama K."/>
            <person name="Satake H."/>
        </authorList>
    </citation>
    <scope>NUCLEOTIDE SEQUENCE</scope>
</reference>
<gene>
    <name evidence="2" type="ORF">Tco_0801401</name>
</gene>
<dbReference type="Proteomes" id="UP001151760">
    <property type="component" value="Unassembled WGS sequence"/>
</dbReference>
<comment type="caution">
    <text evidence="2">The sequence shown here is derived from an EMBL/GenBank/DDBJ whole genome shotgun (WGS) entry which is preliminary data.</text>
</comment>